<dbReference type="InterPro" id="IPR003423">
    <property type="entry name" value="OMP_efflux"/>
</dbReference>
<evidence type="ECO:0000256" key="3">
    <source>
        <dbReference type="SAM" id="SignalP"/>
    </source>
</evidence>
<dbReference type="PANTHER" id="PTHR30203">
    <property type="entry name" value="OUTER MEMBRANE CATION EFFLUX PROTEIN"/>
    <property type="match status" value="1"/>
</dbReference>
<keyword evidence="5" id="KW-1185">Reference proteome</keyword>
<dbReference type="PANTHER" id="PTHR30203:SF24">
    <property type="entry name" value="BLR4935 PROTEIN"/>
    <property type="match status" value="1"/>
</dbReference>
<name>A0ABS1V5A8_9PROT</name>
<protein>
    <submittedName>
        <fullName evidence="4">TolC family protein</fullName>
    </submittedName>
</protein>
<gene>
    <name evidence="4" type="ORF">JMJ55_09125</name>
</gene>
<evidence type="ECO:0000256" key="1">
    <source>
        <dbReference type="ARBA" id="ARBA00007613"/>
    </source>
</evidence>
<dbReference type="SUPFAM" id="SSF56954">
    <property type="entry name" value="Outer membrane efflux proteins (OEP)"/>
    <property type="match status" value="1"/>
</dbReference>
<feature type="signal peptide" evidence="3">
    <location>
        <begin position="1"/>
        <end position="22"/>
    </location>
</feature>
<reference evidence="4 5" key="1">
    <citation type="submission" date="2021-01" db="EMBL/GenBank/DDBJ databases">
        <title>Belnapia mucosa sp. nov. and Belnapia arida sp. nov., isolated from the Tabernas Desert (Almeria, Spain).</title>
        <authorList>
            <person name="Molina-Menor E."/>
            <person name="Vidal-Verdu A."/>
            <person name="Calonge A."/>
            <person name="Satari L."/>
            <person name="Pereto Magraner J."/>
            <person name="Porcar Miralles M."/>
        </authorList>
    </citation>
    <scope>NUCLEOTIDE SEQUENCE [LARGE SCALE GENOMIC DNA]</scope>
    <source>
        <strain evidence="4 5">T6</strain>
    </source>
</reference>
<comment type="caution">
    <text evidence="4">The sequence shown here is derived from an EMBL/GenBank/DDBJ whole genome shotgun (WGS) entry which is preliminary data.</text>
</comment>
<keyword evidence="3" id="KW-0732">Signal</keyword>
<feature type="compositionally biased region" description="Low complexity" evidence="2">
    <location>
        <begin position="267"/>
        <end position="278"/>
    </location>
</feature>
<organism evidence="4 5">
    <name type="scientific">Belnapia mucosa</name>
    <dbReference type="NCBI Taxonomy" id="2804532"/>
    <lineage>
        <taxon>Bacteria</taxon>
        <taxon>Pseudomonadati</taxon>
        <taxon>Pseudomonadota</taxon>
        <taxon>Alphaproteobacteria</taxon>
        <taxon>Acetobacterales</taxon>
        <taxon>Roseomonadaceae</taxon>
        <taxon>Belnapia</taxon>
    </lineage>
</organism>
<evidence type="ECO:0000313" key="5">
    <source>
        <dbReference type="Proteomes" id="UP000606490"/>
    </source>
</evidence>
<dbReference type="Pfam" id="PF02321">
    <property type="entry name" value="OEP"/>
    <property type="match status" value="1"/>
</dbReference>
<evidence type="ECO:0000256" key="2">
    <source>
        <dbReference type="SAM" id="MobiDB-lite"/>
    </source>
</evidence>
<evidence type="ECO:0000313" key="4">
    <source>
        <dbReference type="EMBL" id="MBL6455483.1"/>
    </source>
</evidence>
<accession>A0ABS1V5A8</accession>
<dbReference type="Gene3D" id="1.20.1600.10">
    <property type="entry name" value="Outer membrane efflux proteins (OEP)"/>
    <property type="match status" value="1"/>
</dbReference>
<proteinExistence type="inferred from homology"/>
<feature type="region of interest" description="Disordered" evidence="2">
    <location>
        <begin position="256"/>
        <end position="278"/>
    </location>
</feature>
<comment type="similarity">
    <text evidence="1">Belongs to the outer membrane factor (OMF) (TC 1.B.17) family.</text>
</comment>
<dbReference type="RefSeq" id="WP_202825218.1">
    <property type="nucleotide sequence ID" value="NZ_JAEUXJ010000003.1"/>
</dbReference>
<dbReference type="InterPro" id="IPR010131">
    <property type="entry name" value="MdtP/NodT-like"/>
</dbReference>
<dbReference type="EMBL" id="JAEUXJ010000003">
    <property type="protein sequence ID" value="MBL6455483.1"/>
    <property type="molecule type" value="Genomic_DNA"/>
</dbReference>
<dbReference type="Proteomes" id="UP000606490">
    <property type="component" value="Unassembled WGS sequence"/>
</dbReference>
<sequence length="505" mass="52760">MRVSLRAALLGCALLAALPAWAQPPAPPGTGTMPLPIGPGARPLTLAEAEAALVERNLAVIAARRGVDVARAQRLVASSRPASTVSVGNNFFQFGETQNGALRGARYLSPGKNINVGLSVLVERGNKRTLRTRFADRQIEGAEAQVLDALRTQLYALRQAFLGALLARANLEVALGNRASLDRTEQLLRRQFRDGAIPEGDLLRFQASRLQFEGDVTSNAQAYAAGIAAVAALLSADPAAFQPGAGQLSSLGINPQVTGALAPPPGQAGRTAAPAGPASAPTAVRTILSPVAFDVQGRFDAIPDLGIGRDELAQGVATRPDVVAAERQAAAAAANRQLVEATRSRDVTVATNWGRSSLSQDLPDSRDRLNALNSFGVQLSVPIFTSRIVEGNVAAAAAQQGQADAVARATLLQARADFAVAWATMEQARALLNLYAGGALGRAEEAYRSTEQAYVAGGRTLLDVLDALRVLNATRIQANQARYAYLLALSQLELASGVSGVAPRL</sequence>
<feature type="chain" id="PRO_5046896660" evidence="3">
    <location>
        <begin position="23"/>
        <end position="505"/>
    </location>
</feature>